<keyword evidence="4" id="KW-1185">Reference proteome</keyword>
<organism evidence="3 4">
    <name type="scientific">Diabrotica virgifera virgifera</name>
    <name type="common">western corn rootworm</name>
    <dbReference type="NCBI Taxonomy" id="50390"/>
    <lineage>
        <taxon>Eukaryota</taxon>
        <taxon>Metazoa</taxon>
        <taxon>Ecdysozoa</taxon>
        <taxon>Arthropoda</taxon>
        <taxon>Hexapoda</taxon>
        <taxon>Insecta</taxon>
        <taxon>Pterygota</taxon>
        <taxon>Neoptera</taxon>
        <taxon>Endopterygota</taxon>
        <taxon>Coleoptera</taxon>
        <taxon>Polyphaga</taxon>
        <taxon>Cucujiformia</taxon>
        <taxon>Chrysomeloidea</taxon>
        <taxon>Chrysomelidae</taxon>
        <taxon>Galerucinae</taxon>
        <taxon>Diabroticina</taxon>
        <taxon>Diabroticites</taxon>
        <taxon>Diabrotica</taxon>
    </lineage>
</organism>
<accession>A0ABM5LAN0</accession>
<dbReference type="RefSeq" id="XP_050519496.1">
    <property type="nucleotide sequence ID" value="XM_050663539.1"/>
</dbReference>
<feature type="region of interest" description="Disordered" evidence="1">
    <location>
        <begin position="147"/>
        <end position="224"/>
    </location>
</feature>
<feature type="compositionally biased region" description="Polar residues" evidence="1">
    <location>
        <begin position="147"/>
        <end position="160"/>
    </location>
</feature>
<evidence type="ECO:0000259" key="2">
    <source>
        <dbReference type="Pfam" id="PF25273"/>
    </source>
</evidence>
<dbReference type="Proteomes" id="UP001652700">
    <property type="component" value="Unplaced"/>
</dbReference>
<sequence length="831" mass="96190">METKQNRNSLIMKLTKKNVEIHNIDKPMWAIQKFLKESEDHLSLKECIQDVNKADAEQQAILESCVVSSLNTTENRTMGETSEKTYTELSTLQDNEYNVNQYDLFPSSVSQTSNHNEKDVITASKCETNLIEIEDNQMVECQVTNPSTSSIPAVTQPSNHDCSRSSSSSSVLSSSSVSSHFSSSEPFGSGKSDIDPEYDVSADVASDSSDSGDENDTAKLVVNRKEDQTVLLEKQKEDDSTKQRGRKRTFNEANWKKNVTRRLRNSGKSYTSVKIAKLADGTKIKTQITRDAKKVLQPCTEKCRLKCKEKIMEEQRLVIFNEYWNLADLQRQRDFIASSLSPVAKSKYSIAKRSLNNAYYFHVLERKHRVCKTFFMSTLGITSRTIRTVSEKQKQKQTHGIIANEARGKHKKHKTRDHDILQAIMVHIQSIPRVESHYCRARTQKEYIEGTRTIAELYRDYKELCENKKVQCATYRTYYDVFTKQFNIDFYFPKKDQCDLCLEFRNASEQAKELIRHRYETHLQEKDLSRIERENDKKTGKYIVTFDLQATLPCPTGNASSFYYISKLNTYNLTFASFPDKDVSCYVWHEGEAKRGANEIGSCIWHFLNEINQKGINDSKMIDIIFYTDNCTGQNKNRFLFGLYSFAVHTLSNINVITHKYLIRGHTQNDADNVHSVIERQITRYKKAAAIYVPEQYITLIRQAKKTGQPYKVHEFSHDDFLDIKDLTASMGMKEIYKTSNGENVKISDIKVFEVRKDTPANFFCKISYAEDNFLNINMLCRRSNWNLQNLHFKKLYNRKLEISDKKKQGIISLMEKNIIPSFYHTFYLNL</sequence>
<proteinExistence type="predicted"/>
<name>A0ABM5LAN0_DIAVI</name>
<dbReference type="GeneID" id="126893399"/>
<dbReference type="Pfam" id="PF25273">
    <property type="entry name" value="DUF7869"/>
    <property type="match status" value="1"/>
</dbReference>
<dbReference type="PANTHER" id="PTHR10773:SF19">
    <property type="match status" value="1"/>
</dbReference>
<feature type="compositionally biased region" description="Low complexity" evidence="1">
    <location>
        <begin position="164"/>
        <end position="184"/>
    </location>
</feature>
<dbReference type="PANTHER" id="PTHR10773">
    <property type="entry name" value="DNA-DIRECTED RNA POLYMERASES I, II, AND III SUBUNIT RPABC2"/>
    <property type="match status" value="1"/>
</dbReference>
<evidence type="ECO:0000313" key="4">
    <source>
        <dbReference type="Proteomes" id="UP001652700"/>
    </source>
</evidence>
<feature type="domain" description="DUF7869" evidence="2">
    <location>
        <begin position="584"/>
        <end position="709"/>
    </location>
</feature>
<reference evidence="3" key="1">
    <citation type="submission" date="2025-05" db="UniProtKB">
        <authorList>
            <consortium name="EnsemblMetazoa"/>
        </authorList>
    </citation>
    <scope>IDENTIFICATION</scope>
</reference>
<dbReference type="EnsemblMetazoa" id="XM_050663539.1">
    <property type="protein sequence ID" value="XP_050519496.1"/>
    <property type="gene ID" value="LOC126893399"/>
</dbReference>
<evidence type="ECO:0000313" key="3">
    <source>
        <dbReference type="EnsemblMetazoa" id="XP_050519496.1"/>
    </source>
</evidence>
<dbReference type="InterPro" id="IPR057191">
    <property type="entry name" value="DUF7869"/>
</dbReference>
<protein>
    <recommendedName>
        <fullName evidence="2">DUF7869 domain-containing protein</fullName>
    </recommendedName>
</protein>
<evidence type="ECO:0000256" key="1">
    <source>
        <dbReference type="SAM" id="MobiDB-lite"/>
    </source>
</evidence>